<sequence length="1126" mass="125353">MFAPASRYGGLSALVFSFVLVLATTLLSLSLIWLPEGATSIWLADGLAAALLFRTHPARRPWIWVGIALAIAASHLSYTMPLSMTALPVLAHLPAILLLSQLLERLQLDSLTPDEPERIFTVLGLAVVLPPVLSSTLGQVLATTLYPGLQLPEKATWIRWLMGDSYGLMISLPLALSCNTQRLRQLREDRPLANLLILGISTAATYNAAMYFPYPYIFILVPILAAALFLPYFTSLLLNGYTVLLATFIHDFKPLPIAGLQTDSIAALHSLPFFILVIASFVFASYINRLHHDRRIIRENEQRFRGAMNSSAFGMALVSPDGYYIEVNQALCRMLGYSAQELRRIRYQDLTVAQDLPNNVLLDTRLLQGQLSEVHLDKRYIRRDGTAFWCHVATSIVRDEKGEPMYFVAQIHDIDREKRLQLANQHLHERMQLALQAGSMGVWEWRPGSDELIIDARMAALYRLPAEQTTLSREYWEELVHPDDRAKLTRLAYLAASGNTTLDTLFRIKACDGGLRYIRTLAMVLRNGEGQIERLVGLDWDVTESQKMTDALFEEKERLHITLQSIGDAVLCTDNQCRITFMNPAAERLTGWPLAEAAQKDIEEVLVIRDADTLKAMPNPARRCLEEGHESCLNDNSVLINRHGEQLDIHDSAAPVRTRDGQLLGTVLVFQNVTQAREMQRTLRHQASHDALTGLFNRSKFEHELTTLLQDLNDEDAEHVLAFIDLDRFKIVNDSAGHAAGDAFLKQIAGLLGQRIRGSDILARLGGDEFGLLFYNCSLDKARLICEQLIQAIESLRLVWDERAYDVSASIGITSISQGNSNITELMSRADVACFSAKHAGRGRVALYQPHNGDVARHHSEILLASGVREALENDRCVLYAQPIVATSALTPHAHIEILLRMLDESGELLSPMTFIPAAERYGLMSQLDRWVVRQVLQVKGTMLAAYPGLIVGMNLSANSLDDPRFADFLLQCIEQSPLPPQRICFEVTETAIINHLAQATQLISRLRERGCLIALDDFGSGLSSFAYLKQFPVDVIKIDGAFIKQLPDNPTDRAIVECIHGLATRIDAITVAEYVENDAIRSTVQDIGVHYVQGYGIASPAPLEGCLAWLEAQAVQTLLATESPD</sequence>
<dbReference type="InterPro" id="IPR052155">
    <property type="entry name" value="Biofilm_reg_signaling"/>
</dbReference>
<organism evidence="11 12">
    <name type="scientific">Pokkaliibacter plantistimulans</name>
    <dbReference type="NCBI Taxonomy" id="1635171"/>
    <lineage>
        <taxon>Bacteria</taxon>
        <taxon>Pseudomonadati</taxon>
        <taxon>Pseudomonadota</taxon>
        <taxon>Gammaproteobacteria</taxon>
        <taxon>Oceanospirillales</taxon>
        <taxon>Balneatrichaceae</taxon>
        <taxon>Pokkaliibacter</taxon>
    </lineage>
</organism>
<dbReference type="InterPro" id="IPR035965">
    <property type="entry name" value="PAS-like_dom_sf"/>
</dbReference>
<keyword evidence="4 6" id="KW-1133">Transmembrane helix</keyword>
<comment type="subcellular location">
    <subcellularLocation>
        <location evidence="1">Cell membrane</location>
        <topology evidence="1">Multi-pass membrane protein</topology>
    </subcellularLocation>
</comment>
<evidence type="ECO:0000256" key="3">
    <source>
        <dbReference type="ARBA" id="ARBA00022692"/>
    </source>
</evidence>
<evidence type="ECO:0000259" key="7">
    <source>
        <dbReference type="PROSITE" id="PS50112"/>
    </source>
</evidence>
<dbReference type="SMART" id="SM00267">
    <property type="entry name" value="GGDEF"/>
    <property type="match status" value="1"/>
</dbReference>
<dbReference type="InterPro" id="IPR029787">
    <property type="entry name" value="Nucleotide_cyclase"/>
</dbReference>
<feature type="domain" description="PAC" evidence="8">
    <location>
        <begin position="374"/>
        <end position="426"/>
    </location>
</feature>
<dbReference type="CDD" id="cd01949">
    <property type="entry name" value="GGDEF"/>
    <property type="match status" value="1"/>
</dbReference>
<feature type="transmembrane region" description="Helical" evidence="6">
    <location>
        <begin position="118"/>
        <end position="137"/>
    </location>
</feature>
<evidence type="ECO:0000256" key="2">
    <source>
        <dbReference type="ARBA" id="ARBA00022475"/>
    </source>
</evidence>
<feature type="transmembrane region" description="Helical" evidence="6">
    <location>
        <begin position="12"/>
        <end position="33"/>
    </location>
</feature>
<keyword evidence="12" id="KW-1185">Reference proteome</keyword>
<protein>
    <recommendedName>
        <fullName evidence="13">Diguanylate cyclase</fullName>
    </recommendedName>
</protein>
<feature type="transmembrane region" description="Helical" evidence="6">
    <location>
        <begin position="39"/>
        <end position="55"/>
    </location>
</feature>
<name>A0ABX5LVT4_9GAMM</name>
<feature type="domain" description="PAC" evidence="8">
    <location>
        <begin position="502"/>
        <end position="554"/>
    </location>
</feature>
<feature type="transmembrane region" description="Helical" evidence="6">
    <location>
        <begin position="265"/>
        <end position="287"/>
    </location>
</feature>
<dbReference type="SUPFAM" id="SSF141868">
    <property type="entry name" value="EAL domain-like"/>
    <property type="match status" value="1"/>
</dbReference>
<evidence type="ECO:0000259" key="9">
    <source>
        <dbReference type="PROSITE" id="PS50883"/>
    </source>
</evidence>
<dbReference type="InterPro" id="IPR000014">
    <property type="entry name" value="PAS"/>
</dbReference>
<proteinExistence type="predicted"/>
<keyword evidence="5 6" id="KW-0472">Membrane</keyword>
<evidence type="ECO:0000313" key="12">
    <source>
        <dbReference type="Proteomes" id="UP000248090"/>
    </source>
</evidence>
<evidence type="ECO:0008006" key="13">
    <source>
        <dbReference type="Google" id="ProtNLM"/>
    </source>
</evidence>
<dbReference type="InterPro" id="IPR007895">
    <property type="entry name" value="MASE1"/>
</dbReference>
<dbReference type="Pfam" id="PF00563">
    <property type="entry name" value="EAL"/>
    <property type="match status" value="1"/>
</dbReference>
<dbReference type="SMART" id="SM00086">
    <property type="entry name" value="PAC"/>
    <property type="match status" value="3"/>
</dbReference>
<dbReference type="SMART" id="SM00052">
    <property type="entry name" value="EAL"/>
    <property type="match status" value="1"/>
</dbReference>
<dbReference type="NCBIfam" id="TIGR00254">
    <property type="entry name" value="GGDEF"/>
    <property type="match status" value="1"/>
</dbReference>
<reference evidence="11 12" key="1">
    <citation type="submission" date="2015-03" db="EMBL/GenBank/DDBJ databases">
        <authorList>
            <person name="Krishnan R."/>
            <person name="Midha S."/>
            <person name="Patil P.B."/>
            <person name="Rameshkumar N."/>
        </authorList>
    </citation>
    <scope>NUCLEOTIDE SEQUENCE [LARGE SCALE GENOMIC DNA]</scope>
    <source>
        <strain evidence="11 12">L1E11</strain>
    </source>
</reference>
<feature type="transmembrane region" description="Helical" evidence="6">
    <location>
        <begin position="192"/>
        <end position="212"/>
    </location>
</feature>
<dbReference type="InterPro" id="IPR013655">
    <property type="entry name" value="PAS_fold_3"/>
</dbReference>
<dbReference type="NCBIfam" id="TIGR00229">
    <property type="entry name" value="sensory_box"/>
    <property type="match status" value="2"/>
</dbReference>
<feature type="domain" description="EAL" evidence="9">
    <location>
        <begin position="861"/>
        <end position="1115"/>
    </location>
</feature>
<dbReference type="InterPro" id="IPR013767">
    <property type="entry name" value="PAS_fold"/>
</dbReference>
<dbReference type="PROSITE" id="PS50113">
    <property type="entry name" value="PAC"/>
    <property type="match status" value="3"/>
</dbReference>
<dbReference type="CDD" id="cd01948">
    <property type="entry name" value="EAL"/>
    <property type="match status" value="1"/>
</dbReference>
<dbReference type="Proteomes" id="UP000248090">
    <property type="component" value="Unassembled WGS sequence"/>
</dbReference>
<feature type="transmembrane region" description="Helical" evidence="6">
    <location>
        <begin position="62"/>
        <end position="80"/>
    </location>
</feature>
<dbReference type="Pfam" id="PF00989">
    <property type="entry name" value="PAS"/>
    <property type="match status" value="1"/>
</dbReference>
<dbReference type="InterPro" id="IPR000160">
    <property type="entry name" value="GGDEF_dom"/>
</dbReference>
<keyword evidence="2" id="KW-1003">Cell membrane</keyword>
<evidence type="ECO:0000259" key="8">
    <source>
        <dbReference type="PROSITE" id="PS50113"/>
    </source>
</evidence>
<dbReference type="Pfam" id="PF00990">
    <property type="entry name" value="GGDEF"/>
    <property type="match status" value="1"/>
</dbReference>
<dbReference type="InterPro" id="IPR001633">
    <property type="entry name" value="EAL_dom"/>
</dbReference>
<dbReference type="PANTHER" id="PTHR44757:SF4">
    <property type="entry name" value="DIGUANYLATE CYCLASE DGCE-RELATED"/>
    <property type="match status" value="1"/>
</dbReference>
<accession>A0ABX5LVT4</accession>
<dbReference type="PROSITE" id="PS50883">
    <property type="entry name" value="EAL"/>
    <property type="match status" value="1"/>
</dbReference>
<dbReference type="InterPro" id="IPR035919">
    <property type="entry name" value="EAL_sf"/>
</dbReference>
<gene>
    <name evidence="11" type="ORF">WH50_15965</name>
</gene>
<feature type="transmembrane region" description="Helical" evidence="6">
    <location>
        <begin position="157"/>
        <end position="180"/>
    </location>
</feature>
<dbReference type="InterPro" id="IPR000700">
    <property type="entry name" value="PAS-assoc_C"/>
</dbReference>
<feature type="domain" description="GGDEF" evidence="10">
    <location>
        <begin position="717"/>
        <end position="850"/>
    </location>
</feature>
<dbReference type="CDD" id="cd00130">
    <property type="entry name" value="PAS"/>
    <property type="match status" value="3"/>
</dbReference>
<dbReference type="NCBIfam" id="NF007298">
    <property type="entry name" value="PRK09776.1"/>
    <property type="match status" value="1"/>
</dbReference>
<dbReference type="InterPro" id="IPR001610">
    <property type="entry name" value="PAC"/>
</dbReference>
<evidence type="ECO:0000256" key="1">
    <source>
        <dbReference type="ARBA" id="ARBA00004651"/>
    </source>
</evidence>
<dbReference type="SMART" id="SM00091">
    <property type="entry name" value="PAS"/>
    <property type="match status" value="3"/>
</dbReference>
<dbReference type="Pfam" id="PF13426">
    <property type="entry name" value="PAS_9"/>
    <property type="match status" value="1"/>
</dbReference>
<feature type="transmembrane region" description="Helical" evidence="6">
    <location>
        <begin position="86"/>
        <end position="106"/>
    </location>
</feature>
<dbReference type="InterPro" id="IPR043128">
    <property type="entry name" value="Rev_trsase/Diguanyl_cyclase"/>
</dbReference>
<evidence type="ECO:0000259" key="10">
    <source>
        <dbReference type="PROSITE" id="PS50887"/>
    </source>
</evidence>
<dbReference type="PROSITE" id="PS50887">
    <property type="entry name" value="GGDEF"/>
    <property type="match status" value="1"/>
</dbReference>
<dbReference type="SUPFAM" id="SSF55073">
    <property type="entry name" value="Nucleotide cyclase"/>
    <property type="match status" value="1"/>
</dbReference>
<dbReference type="PANTHER" id="PTHR44757">
    <property type="entry name" value="DIGUANYLATE CYCLASE DGCP"/>
    <property type="match status" value="1"/>
</dbReference>
<dbReference type="Gene3D" id="3.20.20.450">
    <property type="entry name" value="EAL domain"/>
    <property type="match status" value="1"/>
</dbReference>
<feature type="domain" description="PAC" evidence="8">
    <location>
        <begin position="633"/>
        <end position="685"/>
    </location>
</feature>
<evidence type="ECO:0000256" key="6">
    <source>
        <dbReference type="SAM" id="Phobius"/>
    </source>
</evidence>
<feature type="domain" description="PAS" evidence="7">
    <location>
        <begin position="300"/>
        <end position="342"/>
    </location>
</feature>
<comment type="caution">
    <text evidence="11">The sequence shown here is derived from an EMBL/GenBank/DDBJ whole genome shotgun (WGS) entry which is preliminary data.</text>
</comment>
<feature type="domain" description="PAS" evidence="7">
    <location>
        <begin position="555"/>
        <end position="628"/>
    </location>
</feature>
<dbReference type="EMBL" id="LAPT01000078">
    <property type="protein sequence ID" value="PXF30332.1"/>
    <property type="molecule type" value="Genomic_DNA"/>
</dbReference>
<dbReference type="Pfam" id="PF08447">
    <property type="entry name" value="PAS_3"/>
    <property type="match status" value="1"/>
</dbReference>
<dbReference type="Gene3D" id="3.30.70.270">
    <property type="match status" value="1"/>
</dbReference>
<dbReference type="Gene3D" id="3.30.450.20">
    <property type="entry name" value="PAS domain"/>
    <property type="match status" value="3"/>
</dbReference>
<dbReference type="PROSITE" id="PS50112">
    <property type="entry name" value="PAS"/>
    <property type="match status" value="2"/>
</dbReference>
<evidence type="ECO:0000313" key="11">
    <source>
        <dbReference type="EMBL" id="PXF30332.1"/>
    </source>
</evidence>
<dbReference type="SUPFAM" id="SSF55785">
    <property type="entry name" value="PYP-like sensor domain (PAS domain)"/>
    <property type="match status" value="3"/>
</dbReference>
<dbReference type="Gene3D" id="2.10.70.100">
    <property type="match status" value="1"/>
</dbReference>
<feature type="transmembrane region" description="Helical" evidence="6">
    <location>
        <begin position="218"/>
        <end position="244"/>
    </location>
</feature>
<dbReference type="Pfam" id="PF05231">
    <property type="entry name" value="MASE1"/>
    <property type="match status" value="1"/>
</dbReference>
<keyword evidence="3 6" id="KW-0812">Transmembrane</keyword>
<evidence type="ECO:0000256" key="4">
    <source>
        <dbReference type="ARBA" id="ARBA00022989"/>
    </source>
</evidence>
<evidence type="ECO:0000256" key="5">
    <source>
        <dbReference type="ARBA" id="ARBA00023136"/>
    </source>
</evidence>